<sequence>MANRSSSIESFVEYDDYDMVVLDDLSTWEFIDPSSSDDDVEDLDDFSFPEETPSDDAVSEPKEDEEPLEFGSPSSDISMQSLLNELGPPIIDRVYVDQVQDDDNGDGEDAMRTVDYDQYDHEYDYDEEYDEDDCYDDDYDLDDELVPLRVSNKFGRQRIRKLGKRACPRMNSSKKLPYHYNRPGCVRGKHGLGVQHAYI</sequence>
<comment type="caution">
    <text evidence="1">The sequence shown here is derived from an EMBL/GenBank/DDBJ whole genome shotgun (WGS) entry which is preliminary data.</text>
</comment>
<name>A0ACC0BKJ1_CATRO</name>
<accession>A0ACC0BKJ1</accession>
<gene>
    <name evidence="1" type="ORF">M9H77_13544</name>
</gene>
<protein>
    <submittedName>
        <fullName evidence="1">Uncharacterized protein</fullName>
    </submittedName>
</protein>
<evidence type="ECO:0000313" key="1">
    <source>
        <dbReference type="EMBL" id="KAI5673180.1"/>
    </source>
</evidence>
<keyword evidence="2" id="KW-1185">Reference proteome</keyword>
<organism evidence="1 2">
    <name type="scientific">Catharanthus roseus</name>
    <name type="common">Madagascar periwinkle</name>
    <name type="synonym">Vinca rosea</name>
    <dbReference type="NCBI Taxonomy" id="4058"/>
    <lineage>
        <taxon>Eukaryota</taxon>
        <taxon>Viridiplantae</taxon>
        <taxon>Streptophyta</taxon>
        <taxon>Embryophyta</taxon>
        <taxon>Tracheophyta</taxon>
        <taxon>Spermatophyta</taxon>
        <taxon>Magnoliopsida</taxon>
        <taxon>eudicotyledons</taxon>
        <taxon>Gunneridae</taxon>
        <taxon>Pentapetalae</taxon>
        <taxon>asterids</taxon>
        <taxon>lamiids</taxon>
        <taxon>Gentianales</taxon>
        <taxon>Apocynaceae</taxon>
        <taxon>Rauvolfioideae</taxon>
        <taxon>Vinceae</taxon>
        <taxon>Catharanthinae</taxon>
        <taxon>Catharanthus</taxon>
    </lineage>
</organism>
<reference evidence="2" key="1">
    <citation type="journal article" date="2023" name="Nat. Plants">
        <title>Single-cell RNA sequencing provides a high-resolution roadmap for understanding the multicellular compartmentation of specialized metabolism.</title>
        <authorList>
            <person name="Sun S."/>
            <person name="Shen X."/>
            <person name="Li Y."/>
            <person name="Li Y."/>
            <person name="Wang S."/>
            <person name="Li R."/>
            <person name="Zhang H."/>
            <person name="Shen G."/>
            <person name="Guo B."/>
            <person name="Wei J."/>
            <person name="Xu J."/>
            <person name="St-Pierre B."/>
            <person name="Chen S."/>
            <person name="Sun C."/>
        </authorList>
    </citation>
    <scope>NUCLEOTIDE SEQUENCE [LARGE SCALE GENOMIC DNA]</scope>
</reference>
<dbReference type="Proteomes" id="UP001060085">
    <property type="component" value="Linkage Group LG03"/>
</dbReference>
<proteinExistence type="predicted"/>
<evidence type="ECO:0000313" key="2">
    <source>
        <dbReference type="Proteomes" id="UP001060085"/>
    </source>
</evidence>
<dbReference type="EMBL" id="CM044703">
    <property type="protein sequence ID" value="KAI5673180.1"/>
    <property type="molecule type" value="Genomic_DNA"/>
</dbReference>